<evidence type="ECO:0000313" key="3">
    <source>
        <dbReference type="EMBL" id="MBB4946010.1"/>
    </source>
</evidence>
<dbReference type="Proteomes" id="UP000573327">
    <property type="component" value="Unassembled WGS sequence"/>
</dbReference>
<proteinExistence type="predicted"/>
<evidence type="ECO:0000256" key="1">
    <source>
        <dbReference type="SAM" id="MobiDB-lite"/>
    </source>
</evidence>
<evidence type="ECO:0000313" key="4">
    <source>
        <dbReference type="Proteomes" id="UP000573327"/>
    </source>
</evidence>
<feature type="region of interest" description="Disordered" evidence="1">
    <location>
        <begin position="197"/>
        <end position="251"/>
    </location>
</feature>
<dbReference type="Pfam" id="PF14403">
    <property type="entry name" value="CP_ATPgrasp_2"/>
    <property type="match status" value="1"/>
</dbReference>
<dbReference type="SUPFAM" id="SSF56059">
    <property type="entry name" value="Glutathione synthetase ATP-binding domain-like"/>
    <property type="match status" value="1"/>
</dbReference>
<sequence>MIYRRLDDDFLDPLHFRPDSLIGVPGLMAAAHAGNVTLANAVGNGIADDKLLYTYVPDLIRYYLAEEPLLPNVETIRPEEPGRLAEVLDQLDRLVLKPVDGAGGKGIVIGPRAERDVLDRLAKEVAADPRGWIAQRPVALSTSPTLSHRADGQDGLAPRHIDLRPFAVHDGEDVWLLPGGLTRVALGEGNLIVNSSQGGGSKDTWVLAPSAPSNPPVGEHSTAVSEVIPRQFGPGTGSTPGGPAQEEGHQQ</sequence>
<dbReference type="PANTHER" id="PTHR34595">
    <property type="entry name" value="BLR5612 PROTEIN"/>
    <property type="match status" value="1"/>
</dbReference>
<protein>
    <submittedName>
        <fullName evidence="3">Putative circularly permuted ATP-grasp superfamily protein</fullName>
    </submittedName>
</protein>
<name>A0A7W7S8T5_9ACTN</name>
<dbReference type="AlphaFoldDB" id="A0A7W7S8T5"/>
<accession>A0A7W7S8T5</accession>
<dbReference type="EMBL" id="JACHJR010000001">
    <property type="protein sequence ID" value="MBB4946010.1"/>
    <property type="molecule type" value="Genomic_DNA"/>
</dbReference>
<dbReference type="Gene3D" id="3.30.1490.270">
    <property type="match status" value="1"/>
</dbReference>
<dbReference type="Gene3D" id="3.40.50.11290">
    <property type="match status" value="1"/>
</dbReference>
<feature type="domain" description="Circularly permuted ATP-grasp type 2" evidence="2">
    <location>
        <begin position="2"/>
        <end position="185"/>
    </location>
</feature>
<dbReference type="InterPro" id="IPR051680">
    <property type="entry name" value="ATP-dep_Glu-Cys_Ligase-2"/>
</dbReference>
<gene>
    <name evidence="3" type="ORF">F4556_001545</name>
</gene>
<reference evidence="3 4" key="1">
    <citation type="submission" date="2020-08" db="EMBL/GenBank/DDBJ databases">
        <title>Sequencing the genomes of 1000 actinobacteria strains.</title>
        <authorList>
            <person name="Klenk H.-P."/>
        </authorList>
    </citation>
    <scope>NUCLEOTIDE SEQUENCE [LARGE SCALE GENOMIC DNA]</scope>
    <source>
        <strain evidence="3 4">DSM 44786</strain>
    </source>
</reference>
<comment type="caution">
    <text evidence="3">The sequence shown here is derived from an EMBL/GenBank/DDBJ whole genome shotgun (WGS) entry which is preliminary data.</text>
</comment>
<evidence type="ECO:0000259" key="2">
    <source>
        <dbReference type="Pfam" id="PF14403"/>
    </source>
</evidence>
<keyword evidence="4" id="KW-1185">Reference proteome</keyword>
<dbReference type="PANTHER" id="PTHR34595:SF7">
    <property type="entry name" value="SLL1039 PROTEIN"/>
    <property type="match status" value="1"/>
</dbReference>
<organism evidence="3 4">
    <name type="scientific">Kitasatospora gansuensis</name>
    <dbReference type="NCBI Taxonomy" id="258050"/>
    <lineage>
        <taxon>Bacteria</taxon>
        <taxon>Bacillati</taxon>
        <taxon>Actinomycetota</taxon>
        <taxon>Actinomycetes</taxon>
        <taxon>Kitasatosporales</taxon>
        <taxon>Streptomycetaceae</taxon>
        <taxon>Kitasatospora</taxon>
    </lineage>
</organism>
<dbReference type="InterPro" id="IPR025841">
    <property type="entry name" value="CP_ATPgrasp_2"/>
</dbReference>